<dbReference type="SUPFAM" id="SSF89360">
    <property type="entry name" value="HesB-like domain"/>
    <property type="match status" value="1"/>
</dbReference>
<dbReference type="OrthoDB" id="2187371at2"/>
<evidence type="ECO:0000259" key="1">
    <source>
        <dbReference type="Pfam" id="PF01521"/>
    </source>
</evidence>
<dbReference type="STRING" id="1122152.GCA_000425905_01207"/>
<dbReference type="Gene3D" id="2.60.300.12">
    <property type="entry name" value="HesB-like domain"/>
    <property type="match status" value="1"/>
</dbReference>
<dbReference type="Proteomes" id="UP000051931">
    <property type="component" value="Unassembled WGS sequence"/>
</dbReference>
<gene>
    <name evidence="2" type="ORF">FC23_GL001220</name>
</gene>
<organism evidence="2 3">
    <name type="scientific">Lactobacillus psittaci DSM 15354</name>
    <dbReference type="NCBI Taxonomy" id="1122152"/>
    <lineage>
        <taxon>Bacteria</taxon>
        <taxon>Bacillati</taxon>
        <taxon>Bacillota</taxon>
        <taxon>Bacilli</taxon>
        <taxon>Lactobacillales</taxon>
        <taxon>Lactobacillaceae</taxon>
        <taxon>Lactobacillus</taxon>
    </lineage>
</organism>
<dbReference type="InterPro" id="IPR000361">
    <property type="entry name" value="ATAP_core_dom"/>
</dbReference>
<comment type="caution">
    <text evidence="2">The sequence shown here is derived from an EMBL/GenBank/DDBJ whole genome shotgun (WGS) entry which is preliminary data.</text>
</comment>
<proteinExistence type="predicted"/>
<dbReference type="AlphaFoldDB" id="A0A0R1S2H6"/>
<dbReference type="EMBL" id="AZFB01000007">
    <property type="protein sequence ID" value="KRL62750.1"/>
    <property type="molecule type" value="Genomic_DNA"/>
</dbReference>
<evidence type="ECO:0000313" key="2">
    <source>
        <dbReference type="EMBL" id="KRL62750.1"/>
    </source>
</evidence>
<accession>A0A0R1S2H6</accession>
<dbReference type="PATRIC" id="fig|1122152.4.peg.1253"/>
<dbReference type="InterPro" id="IPR035903">
    <property type="entry name" value="HesB-like_dom_sf"/>
</dbReference>
<evidence type="ECO:0000313" key="3">
    <source>
        <dbReference type="Proteomes" id="UP000051931"/>
    </source>
</evidence>
<dbReference type="eggNOG" id="ENOG50341CT">
    <property type="taxonomic scope" value="Bacteria"/>
</dbReference>
<feature type="domain" description="Core" evidence="1">
    <location>
        <begin position="8"/>
        <end position="116"/>
    </location>
</feature>
<dbReference type="Pfam" id="PF01521">
    <property type="entry name" value="Fe-S_biosyn"/>
    <property type="match status" value="1"/>
</dbReference>
<dbReference type="RefSeq" id="WP_027825162.1">
    <property type="nucleotide sequence ID" value="NZ_AUEI01000010.1"/>
</dbReference>
<sequence length="134" mass="14322">MTDLKTISINVKDEAKAIIAKHVKPGQVVLLTLDDGSNKYSTQGGTCTIGADFQLVVVDKQDPAYDIVLENNAGFEMYTSSDEMAFLTDGLVLNARNALISLSDNSGIIDGAVSVNEYHPHALTAEEMKAGKTC</sequence>
<name>A0A0R1S2H6_9LACO</name>
<reference evidence="2 3" key="1">
    <citation type="journal article" date="2015" name="Genome Announc.">
        <title>Expanding the biotechnology potential of lactobacilli through comparative genomics of 213 strains and associated genera.</title>
        <authorList>
            <person name="Sun Z."/>
            <person name="Harris H.M."/>
            <person name="McCann A."/>
            <person name="Guo C."/>
            <person name="Argimon S."/>
            <person name="Zhang W."/>
            <person name="Yang X."/>
            <person name="Jeffery I.B."/>
            <person name="Cooney J.C."/>
            <person name="Kagawa T.F."/>
            <person name="Liu W."/>
            <person name="Song Y."/>
            <person name="Salvetti E."/>
            <person name="Wrobel A."/>
            <person name="Rasinkangas P."/>
            <person name="Parkhill J."/>
            <person name="Rea M.C."/>
            <person name="O'Sullivan O."/>
            <person name="Ritari J."/>
            <person name="Douillard F.P."/>
            <person name="Paul Ross R."/>
            <person name="Yang R."/>
            <person name="Briner A.E."/>
            <person name="Felis G.E."/>
            <person name="de Vos W.M."/>
            <person name="Barrangou R."/>
            <person name="Klaenhammer T.R."/>
            <person name="Caufield P.W."/>
            <person name="Cui Y."/>
            <person name="Zhang H."/>
            <person name="O'Toole P.W."/>
        </authorList>
    </citation>
    <scope>NUCLEOTIDE SEQUENCE [LARGE SCALE GENOMIC DNA]</scope>
    <source>
        <strain evidence="2 3">DSM 15354</strain>
    </source>
</reference>
<protein>
    <recommendedName>
        <fullName evidence="1">Core domain-containing protein</fullName>
    </recommendedName>
</protein>
<keyword evidence="3" id="KW-1185">Reference proteome</keyword>